<dbReference type="InterPro" id="IPR003737">
    <property type="entry name" value="GlcNAc_PI_deacetylase-related"/>
</dbReference>
<dbReference type="SUPFAM" id="SSF102588">
    <property type="entry name" value="LmbE-like"/>
    <property type="match status" value="1"/>
</dbReference>
<dbReference type="GO" id="GO:0016137">
    <property type="term" value="P:glycoside metabolic process"/>
    <property type="evidence" value="ECO:0007669"/>
    <property type="project" value="UniProtKB-ARBA"/>
</dbReference>
<dbReference type="InterPro" id="IPR024078">
    <property type="entry name" value="LmbE-like_dom_sf"/>
</dbReference>
<dbReference type="OMA" id="KAVACHR"/>
<dbReference type="EMBL" id="QTBD01000165">
    <property type="protein sequence ID" value="REQ50612.1"/>
    <property type="molecule type" value="Genomic_DNA"/>
</dbReference>
<evidence type="ECO:0000313" key="9">
    <source>
        <dbReference type="EMBL" id="VCU48549.1"/>
    </source>
</evidence>
<dbReference type="Proteomes" id="UP000050139">
    <property type="component" value="Unassembled WGS sequence"/>
</dbReference>
<dbReference type="EMBL" id="COPH01000029">
    <property type="protein sequence ID" value="CLW77275.1"/>
    <property type="molecule type" value="Genomic_DNA"/>
</dbReference>
<accession>A0A045J3G3</accession>
<dbReference type="RefSeq" id="WP_003401643.1">
    <property type="nucleotide sequence ID" value="NZ_AP017901.1"/>
</dbReference>
<evidence type="ECO:0000313" key="6">
    <source>
        <dbReference type="EMBL" id="MBP0681553.1"/>
    </source>
</evidence>
<dbReference type="EMBL" id="JAGIZI010000001">
    <property type="protein sequence ID" value="MBP0681553.1"/>
    <property type="molecule type" value="Genomic_DNA"/>
</dbReference>
<dbReference type="EMBL" id="CNFT01000965">
    <property type="protein sequence ID" value="CKS63913.1"/>
    <property type="molecule type" value="Genomic_DNA"/>
</dbReference>
<dbReference type="EC" id="3.5.1.115" evidence="7"/>
<protein>
    <submittedName>
        <fullName evidence="7">Mycothiol S-conjugate amidase</fullName>
        <ecNumber evidence="7">3.5.1.115</ecNumber>
    </submittedName>
    <submittedName>
        <fullName evidence="2">Mycothiol conjugate amidase Mca</fullName>
    </submittedName>
    <submittedName>
        <fullName evidence="6">PIG-L family deacetylase</fullName>
    </submittedName>
</protein>
<dbReference type="AlphaFoldDB" id="A0A045J3G3"/>
<dbReference type="Proteomes" id="UP000671119">
    <property type="component" value="Unassembled WGS sequence"/>
</dbReference>
<dbReference type="Proteomes" id="UP000049023">
    <property type="component" value="Unassembled WGS sequence"/>
</dbReference>
<reference evidence="7 14" key="5">
    <citation type="submission" date="2017-02" db="EMBL/GenBank/DDBJ databases">
        <title>Protein polymorphisms may explain contrasting epidemiological fitness of two variants of a multidrug-resistant Mycobacterium tuberculosis strain.</title>
        <authorList>
            <person name="Bigi M.M."/>
            <person name="Lopez B."/>
            <person name="Blanco F.C."/>
            <person name="Sasiain M.C."/>
            <person name="De La Barrera S."/>
            <person name="Ritacco V."/>
            <person name="Bigi F."/>
            <person name="Soria M.A."/>
        </authorList>
    </citation>
    <scope>NUCLEOTIDE SEQUENCE [LARGE SCALE GENOMIC DNA]</scope>
    <source>
        <strain evidence="7 14">6548</strain>
    </source>
</reference>
<dbReference type="Proteomes" id="UP000045842">
    <property type="component" value="Unassembled WGS sequence"/>
</dbReference>
<reference evidence="9 16" key="7">
    <citation type="submission" date="2018-08" db="EMBL/GenBank/DDBJ databases">
        <authorList>
            <person name="Fokvardsen B D."/>
            <person name="Norman A."/>
        </authorList>
    </citation>
    <scope>NUCLEOTIDE SEQUENCE [LARGE SCALE GENOMIC DNA]</scope>
    <source>
        <strain evidence="9 16">DKC2</strain>
    </source>
</reference>
<evidence type="ECO:0000313" key="13">
    <source>
        <dbReference type="Proteomes" id="UP000050164"/>
    </source>
</evidence>
<evidence type="ECO:0000313" key="7">
    <source>
        <dbReference type="EMBL" id="OMH58196.1"/>
    </source>
</evidence>
<dbReference type="Proteomes" id="UP000300237">
    <property type="component" value="Chromosome"/>
</dbReference>
<dbReference type="Gene3D" id="3.40.50.10320">
    <property type="entry name" value="LmbE-like"/>
    <property type="match status" value="1"/>
</dbReference>
<evidence type="ECO:0000313" key="16">
    <source>
        <dbReference type="Proteomes" id="UP000300237"/>
    </source>
</evidence>
<keyword evidence="7" id="KW-0378">Hydrolase</keyword>
<dbReference type="Proteomes" id="UP000256381">
    <property type="component" value="Unassembled WGS sequence"/>
</dbReference>
<organism evidence="2 11">
    <name type="scientific">Mycobacterium tuberculosis</name>
    <dbReference type="NCBI Taxonomy" id="1773"/>
    <lineage>
        <taxon>Bacteria</taxon>
        <taxon>Bacillati</taxon>
        <taxon>Actinomycetota</taxon>
        <taxon>Actinomycetes</taxon>
        <taxon>Mycobacteriales</taxon>
        <taxon>Mycobacteriaceae</taxon>
        <taxon>Mycobacterium</taxon>
        <taxon>Mycobacterium tuberculosis complex</taxon>
    </lineage>
</organism>
<evidence type="ECO:0000313" key="12">
    <source>
        <dbReference type="Proteomes" id="UP000050139"/>
    </source>
</evidence>
<dbReference type="SMR" id="A0A045J3G3"/>
<reference evidence="7 14" key="3">
    <citation type="submission" date="2016-04" db="EMBL/GenBank/DDBJ databases">
        <authorList>
            <person name="Bigi M."/>
            <person name="Bigi F."/>
            <person name="Soria M.A."/>
        </authorList>
    </citation>
    <scope>NUCLEOTIDE SEQUENCE [LARGE SCALE GENOMIC DNA]</scope>
    <source>
        <strain evidence="7 14">6548</strain>
    </source>
</reference>
<sequence>MNSCNRLPCAHEVLAVFAHPDDESFGLGAVLGDFTAQGTRLRGLCFTHGEASTLGRTDRNLGEVRREELAAAAQVLGVDHVQLLAYPDNGLAQIPLNELTQRVVDALAGADLLLVFDDNGVTGHPDHRRATEAALAAASTPGIPVLAWALPQPIADRLNAEFSASFGGRGHGHLDIMIEVDRSRQLAAIGCHFTQSADNPVLWRRLELLGDREYLRWLRRSVP</sequence>
<dbReference type="EMBL" id="LR027516">
    <property type="protein sequence ID" value="VCU48549.1"/>
    <property type="molecule type" value="Genomic_DNA"/>
</dbReference>
<reference evidence="8" key="6">
    <citation type="submission" date="2018-07" db="EMBL/GenBank/DDBJ databases">
        <authorList>
            <person name="Shah S."/>
            <person name="Brown T."/>
            <person name="Auld S."/>
            <person name="Bratton K."/>
            <person name="Narechania A."/>
            <person name="Mathema B."/>
            <person name="Gandhi N."/>
        </authorList>
    </citation>
    <scope>NUCLEOTIDE SEQUENCE</scope>
    <source>
        <strain evidence="8">32301_S10</strain>
    </source>
</reference>
<dbReference type="Pfam" id="PF02585">
    <property type="entry name" value="PIG-L"/>
    <property type="match status" value="1"/>
</dbReference>
<evidence type="ECO:0000256" key="1">
    <source>
        <dbReference type="ARBA" id="ARBA00022833"/>
    </source>
</evidence>
<dbReference type="EMBL" id="CNFU01000019">
    <property type="protein sequence ID" value="CKQ86068.1"/>
    <property type="molecule type" value="Genomic_DNA"/>
</dbReference>
<reference evidence="6 17" key="8">
    <citation type="submission" date="2021-03" db="EMBL/GenBank/DDBJ databases">
        <title>Whole Genome Sequencing of Mycobacterium tuberculosis clinical isolates from Arunachal Pradesh, India.</title>
        <authorList>
            <person name="Singh S."/>
            <person name="Mudliar S.R."/>
            <person name="Kulsum U."/>
            <person name="Rufai S.B."/>
            <person name="Singh P.K."/>
            <person name="Umpo M."/>
            <person name="Nyori M."/>
        </authorList>
    </citation>
    <scope>NUCLEOTIDE SEQUENCE [LARGE SCALE GENOMIC DNA]</scope>
    <source>
        <strain evidence="6 17">OMICS/BPL/0142/20/SP</strain>
    </source>
</reference>
<evidence type="ECO:0000313" key="4">
    <source>
        <dbReference type="EMBL" id="CLW77275.1"/>
    </source>
</evidence>
<evidence type="ECO:0000313" key="14">
    <source>
        <dbReference type="Proteomes" id="UP000189452"/>
    </source>
</evidence>
<dbReference type="Proteomes" id="UP000050164">
    <property type="component" value="Unassembled WGS sequence"/>
</dbReference>
<evidence type="ECO:0000313" key="17">
    <source>
        <dbReference type="Proteomes" id="UP000671119"/>
    </source>
</evidence>
<evidence type="ECO:0000313" key="2">
    <source>
        <dbReference type="EMBL" id="CKQ86068.1"/>
    </source>
</evidence>
<dbReference type="EMBL" id="LWDQ01000001">
    <property type="protein sequence ID" value="OMH58196.1"/>
    <property type="molecule type" value="Genomic_DNA"/>
</dbReference>
<dbReference type="Proteomes" id="UP000189452">
    <property type="component" value="Chromosome"/>
</dbReference>
<reference evidence="8 15" key="4">
    <citation type="journal article" date="2017" name="N. Engl. J. Med.">
        <title>Transmission of Extensively Drug-Resistant Tuberculosis in South Africa.</title>
        <authorList>
            <person name="Shah N.S."/>
            <person name="Auld S.C."/>
            <person name="Brust J.C."/>
            <person name="Mathema B."/>
            <person name="Ismail N."/>
            <person name="Moodley P."/>
            <person name="Mlisana K."/>
            <person name="Allana S."/>
            <person name="Campbell A."/>
            <person name="Mthiyane T."/>
            <person name="Morris N."/>
            <person name="Mpangase P."/>
            <person name="van der Meulen H."/>
            <person name="Omar S.V."/>
            <person name="Brown T.S."/>
            <person name="Narechania A."/>
            <person name="Shaskina E."/>
            <person name="Kapwata T."/>
            <person name="Kreiswirth B."/>
            <person name="Gandhi N.R."/>
        </authorList>
    </citation>
    <scope>NUCLEOTIDE SEQUENCE [LARGE SCALE GENOMIC DNA]</scope>
    <source>
        <strain evidence="8 15">32301_S10</strain>
    </source>
</reference>
<evidence type="ECO:0000313" key="10">
    <source>
        <dbReference type="Proteomes" id="UP000045842"/>
    </source>
</evidence>
<dbReference type="PANTHER" id="PTHR12993:SF11">
    <property type="entry name" value="N-ACETYLGLUCOSAMINYL-PHOSPHATIDYLINOSITOL DE-N-ACETYLASE"/>
    <property type="match status" value="1"/>
</dbReference>
<evidence type="ECO:0000313" key="11">
    <source>
        <dbReference type="Proteomes" id="UP000049023"/>
    </source>
</evidence>
<name>A0A045J3G3_MYCTX</name>
<dbReference type="EMBL" id="CSAD01000106">
    <property type="protein sequence ID" value="COV12029.1"/>
    <property type="molecule type" value="Genomic_DNA"/>
</dbReference>
<evidence type="ECO:0000313" key="8">
    <source>
        <dbReference type="EMBL" id="REQ50612.1"/>
    </source>
</evidence>
<gene>
    <name evidence="2" type="primary">mca_1</name>
    <name evidence="3" type="synonym">mca_2</name>
    <name evidence="7" type="ORF">A4S10_00345</name>
    <name evidence="9" type="ORF">DKC2_0352</name>
    <name evidence="8" type="ORF">DSJ38_14295</name>
    <name evidence="5" type="ORF">ERS007679_01087</name>
    <name evidence="3" type="ORF">ERS027659_03374</name>
    <name evidence="2" type="ORF">ERS027661_00183</name>
    <name evidence="4" type="ORF">ERS094118_03262</name>
    <name evidence="6" type="ORF">J8J21_00060</name>
</gene>
<proteinExistence type="predicted"/>
<evidence type="ECO:0000313" key="5">
    <source>
        <dbReference type="EMBL" id="COV12029.1"/>
    </source>
</evidence>
<reference evidence="4 12" key="2">
    <citation type="submission" date="2015-03" db="EMBL/GenBank/DDBJ databases">
        <authorList>
            <consortium name="Pathogen Informatics"/>
            <person name="Murphy D."/>
        </authorList>
    </citation>
    <scope>NUCLEOTIDE SEQUENCE [LARGE SCALE GENOMIC DNA]</scope>
    <source>
        <strain evidence="4 12">0268S</strain>
    </source>
</reference>
<keyword evidence="1" id="KW-0862">Zinc</keyword>
<reference evidence="10 11" key="1">
    <citation type="submission" date="2015-03" db="EMBL/GenBank/DDBJ databases">
        <authorList>
            <consortium name="Pathogen Informatics"/>
        </authorList>
    </citation>
    <scope>NUCLEOTIDE SEQUENCE [LARGE SCALE GENOMIC DNA]</scope>
    <source>
        <strain evidence="3 13">Bir 185</strain>
        <strain evidence="2 11">Bir 187</strain>
        <strain evidence="5 10">G09801536</strain>
    </source>
</reference>
<evidence type="ECO:0000313" key="15">
    <source>
        <dbReference type="Proteomes" id="UP000256381"/>
    </source>
</evidence>
<dbReference type="GO" id="GO:0016811">
    <property type="term" value="F:hydrolase activity, acting on carbon-nitrogen (but not peptide) bonds, in linear amides"/>
    <property type="evidence" value="ECO:0007669"/>
    <property type="project" value="TreeGrafter"/>
</dbReference>
<evidence type="ECO:0000313" key="3">
    <source>
        <dbReference type="EMBL" id="CKS63913.1"/>
    </source>
</evidence>
<dbReference type="PANTHER" id="PTHR12993">
    <property type="entry name" value="N-ACETYLGLUCOSAMINYL-PHOSPHATIDYLINOSITOL DE-N-ACETYLASE-RELATED"/>
    <property type="match status" value="1"/>
</dbReference>